<dbReference type="EC" id="3.4.11.1" evidence="8"/>
<comment type="function">
    <text evidence="8">Presumably involved in the processing and regular turnover of intracellular proteins. Catalyzes the removal of unsubstituted N-terminal amino acids from various peptides.</text>
</comment>
<dbReference type="PROSITE" id="PS00631">
    <property type="entry name" value="CYTOSOL_AP"/>
    <property type="match status" value="1"/>
</dbReference>
<keyword evidence="7 8" id="KW-0464">Manganese</keyword>
<dbReference type="GO" id="GO:0005737">
    <property type="term" value="C:cytoplasm"/>
    <property type="evidence" value="ECO:0007669"/>
    <property type="project" value="UniProtKB-SubCell"/>
</dbReference>
<dbReference type="PANTHER" id="PTHR11963:SF23">
    <property type="entry name" value="CYTOSOL AMINOPEPTIDASE"/>
    <property type="match status" value="1"/>
</dbReference>
<dbReference type="InterPro" id="IPR000819">
    <property type="entry name" value="Peptidase_M17_C"/>
</dbReference>
<organism evidence="10 11">
    <name type="scientific">Hyphococcus luteus</name>
    <dbReference type="NCBI Taxonomy" id="2058213"/>
    <lineage>
        <taxon>Bacteria</taxon>
        <taxon>Pseudomonadati</taxon>
        <taxon>Pseudomonadota</taxon>
        <taxon>Alphaproteobacteria</taxon>
        <taxon>Parvularculales</taxon>
        <taxon>Parvularculaceae</taxon>
        <taxon>Hyphococcus</taxon>
    </lineage>
</organism>
<keyword evidence="6 8" id="KW-0378">Hydrolase</keyword>
<evidence type="ECO:0000256" key="5">
    <source>
        <dbReference type="ARBA" id="ARBA00022670"/>
    </source>
</evidence>
<evidence type="ECO:0000259" key="9">
    <source>
        <dbReference type="PROSITE" id="PS00631"/>
    </source>
</evidence>
<dbReference type="EMBL" id="PJCH01000003">
    <property type="protein sequence ID" value="PQA88938.1"/>
    <property type="molecule type" value="Genomic_DNA"/>
</dbReference>
<proteinExistence type="inferred from homology"/>
<comment type="catalytic activity">
    <reaction evidence="2 8">
        <text>Release of an N-terminal amino acid, preferentially leucine, but not glutamic or aspartic acids.</text>
        <dbReference type="EC" id="3.4.11.10"/>
    </reaction>
</comment>
<dbReference type="EC" id="3.4.11.10" evidence="8"/>
<feature type="active site" evidence="8">
    <location>
        <position position="273"/>
    </location>
</feature>
<comment type="similarity">
    <text evidence="3 8">Belongs to the peptidase M17 family.</text>
</comment>
<feature type="binding site" evidence="8">
    <location>
        <position position="261"/>
    </location>
    <ligand>
        <name>Mn(2+)</name>
        <dbReference type="ChEBI" id="CHEBI:29035"/>
        <label>2</label>
    </ligand>
</feature>
<evidence type="ECO:0000256" key="8">
    <source>
        <dbReference type="HAMAP-Rule" id="MF_00181"/>
    </source>
</evidence>
<feature type="binding site" evidence="8">
    <location>
        <position position="343"/>
    </location>
    <ligand>
        <name>Mn(2+)</name>
        <dbReference type="ChEBI" id="CHEBI:29035"/>
        <label>1</label>
    </ligand>
</feature>
<feature type="binding site" evidence="8">
    <location>
        <position position="345"/>
    </location>
    <ligand>
        <name>Mn(2+)</name>
        <dbReference type="ChEBI" id="CHEBI:29035"/>
        <label>2</label>
    </ligand>
</feature>
<dbReference type="NCBIfam" id="NF002075">
    <property type="entry name" value="PRK00913.2-2"/>
    <property type="match status" value="1"/>
</dbReference>
<dbReference type="SUPFAM" id="SSF52949">
    <property type="entry name" value="Macro domain-like"/>
    <property type="match status" value="1"/>
</dbReference>
<dbReference type="Proteomes" id="UP000239504">
    <property type="component" value="Unassembled WGS sequence"/>
</dbReference>
<dbReference type="PANTHER" id="PTHR11963">
    <property type="entry name" value="LEUCINE AMINOPEPTIDASE-RELATED"/>
    <property type="match status" value="1"/>
</dbReference>
<keyword evidence="8" id="KW-0963">Cytoplasm</keyword>
<dbReference type="HAMAP" id="MF_00181">
    <property type="entry name" value="Cytosol_peptidase_M17"/>
    <property type="match status" value="1"/>
</dbReference>
<comment type="caution">
    <text evidence="10">The sequence shown here is derived from an EMBL/GenBank/DDBJ whole genome shotgun (WGS) entry which is preliminary data.</text>
</comment>
<feature type="active site" evidence="8">
    <location>
        <position position="347"/>
    </location>
</feature>
<feature type="binding site" evidence="8">
    <location>
        <position position="284"/>
    </location>
    <ligand>
        <name>Mn(2+)</name>
        <dbReference type="ChEBI" id="CHEBI:29035"/>
        <label>2</label>
    </ligand>
</feature>
<dbReference type="Gene3D" id="3.40.630.10">
    <property type="entry name" value="Zn peptidases"/>
    <property type="match status" value="1"/>
</dbReference>
<dbReference type="NCBIfam" id="NF002083">
    <property type="entry name" value="PRK00913.3-5"/>
    <property type="match status" value="1"/>
</dbReference>
<dbReference type="GO" id="GO:0006508">
    <property type="term" value="P:proteolysis"/>
    <property type="evidence" value="ECO:0007669"/>
    <property type="project" value="UniProtKB-KW"/>
</dbReference>
<keyword evidence="5 8" id="KW-0645">Protease</keyword>
<dbReference type="InterPro" id="IPR043472">
    <property type="entry name" value="Macro_dom-like"/>
</dbReference>
<comment type="catalytic activity">
    <reaction evidence="1 8">
        <text>Release of an N-terminal amino acid, Xaa-|-Yaa-, in which Xaa is preferably Leu, but may be other amino acids including Pro although not Arg or Lys, and Yaa may be Pro. Amino acid amides and methyl esters are also readily hydrolyzed, but rates on arylamides are exceedingly low.</text>
        <dbReference type="EC" id="3.4.11.1"/>
    </reaction>
</comment>
<evidence type="ECO:0000256" key="7">
    <source>
        <dbReference type="ARBA" id="ARBA00023211"/>
    </source>
</evidence>
<dbReference type="InterPro" id="IPR023042">
    <property type="entry name" value="Peptidase_M17_leu_NH2_pept"/>
</dbReference>
<dbReference type="OrthoDB" id="9809354at2"/>
<keyword evidence="8" id="KW-0479">Metal-binding</keyword>
<dbReference type="Gene3D" id="3.40.220.10">
    <property type="entry name" value="Leucine Aminopeptidase, subunit E, domain 1"/>
    <property type="match status" value="1"/>
</dbReference>
<dbReference type="CDD" id="cd00433">
    <property type="entry name" value="Peptidase_M17"/>
    <property type="match status" value="1"/>
</dbReference>
<evidence type="ECO:0000256" key="3">
    <source>
        <dbReference type="ARBA" id="ARBA00009528"/>
    </source>
</evidence>
<feature type="binding site" evidence="8">
    <location>
        <position position="266"/>
    </location>
    <ligand>
        <name>Mn(2+)</name>
        <dbReference type="ChEBI" id="CHEBI:29035"/>
        <label>1</label>
    </ligand>
</feature>
<dbReference type="Pfam" id="PF02789">
    <property type="entry name" value="Peptidase_M17_N"/>
    <property type="match status" value="1"/>
</dbReference>
<evidence type="ECO:0000256" key="4">
    <source>
        <dbReference type="ARBA" id="ARBA00022438"/>
    </source>
</evidence>
<dbReference type="NCBIfam" id="NF002073">
    <property type="entry name" value="PRK00913.1-2"/>
    <property type="match status" value="1"/>
</dbReference>
<keyword evidence="4 8" id="KW-0031">Aminopeptidase</keyword>
<comment type="subcellular location">
    <subcellularLocation>
        <location evidence="8">Cytoplasm</location>
    </subcellularLocation>
</comment>
<dbReference type="NCBIfam" id="NF002077">
    <property type="entry name" value="PRK00913.2-4"/>
    <property type="match status" value="1"/>
</dbReference>
<evidence type="ECO:0000256" key="1">
    <source>
        <dbReference type="ARBA" id="ARBA00000135"/>
    </source>
</evidence>
<dbReference type="GO" id="GO:0070006">
    <property type="term" value="F:metalloaminopeptidase activity"/>
    <property type="evidence" value="ECO:0007669"/>
    <property type="project" value="InterPro"/>
</dbReference>
<reference evidence="10 11" key="1">
    <citation type="submission" date="2017-12" db="EMBL/GenBank/DDBJ databases">
        <authorList>
            <person name="Hurst M.R.H."/>
        </authorList>
    </citation>
    <scope>NUCLEOTIDE SEQUENCE [LARGE SCALE GENOMIC DNA]</scope>
    <source>
        <strain evidence="10 11">SY-3-19</strain>
    </source>
</reference>
<dbReference type="SUPFAM" id="SSF53187">
    <property type="entry name" value="Zn-dependent exopeptidases"/>
    <property type="match status" value="1"/>
</dbReference>
<evidence type="ECO:0000256" key="6">
    <source>
        <dbReference type="ARBA" id="ARBA00022801"/>
    </source>
</evidence>
<dbReference type="InterPro" id="IPR008283">
    <property type="entry name" value="Peptidase_M17_N"/>
</dbReference>
<evidence type="ECO:0000256" key="2">
    <source>
        <dbReference type="ARBA" id="ARBA00000967"/>
    </source>
</evidence>
<dbReference type="RefSeq" id="WP_104828575.1">
    <property type="nucleotide sequence ID" value="NZ_PJCH01000003.1"/>
</dbReference>
<dbReference type="PRINTS" id="PR00481">
    <property type="entry name" value="LAMNOPPTDASE"/>
</dbReference>
<comment type="cofactor">
    <cofactor evidence="8">
        <name>Mn(2+)</name>
        <dbReference type="ChEBI" id="CHEBI:29035"/>
    </cofactor>
    <text evidence="8">Binds 2 manganese ions per subunit.</text>
</comment>
<feature type="domain" description="Cytosol aminopeptidase" evidence="9">
    <location>
        <begin position="341"/>
        <end position="348"/>
    </location>
</feature>
<name>A0A2S7K8X7_9PROT</name>
<evidence type="ECO:0000313" key="11">
    <source>
        <dbReference type="Proteomes" id="UP000239504"/>
    </source>
</evidence>
<protein>
    <recommendedName>
        <fullName evidence="8">Probable cytosol aminopeptidase</fullName>
        <ecNumber evidence="8">3.4.11.1</ecNumber>
    </recommendedName>
    <alternativeName>
        <fullName evidence="8">Leucine aminopeptidase</fullName>
        <shortName evidence="8">LAP</shortName>
        <ecNumber evidence="8">3.4.11.10</ecNumber>
    </alternativeName>
    <alternativeName>
        <fullName evidence="8">Leucyl aminopeptidase</fullName>
    </alternativeName>
</protein>
<feature type="binding site" evidence="8">
    <location>
        <position position="345"/>
    </location>
    <ligand>
        <name>Mn(2+)</name>
        <dbReference type="ChEBI" id="CHEBI:29035"/>
        <label>1</label>
    </ligand>
</feature>
<accession>A0A2S7K8X7</accession>
<dbReference type="AlphaFoldDB" id="A0A2S7K8X7"/>
<dbReference type="InterPro" id="IPR011356">
    <property type="entry name" value="Leucine_aapep/pepB"/>
</dbReference>
<evidence type="ECO:0000313" key="10">
    <source>
        <dbReference type="EMBL" id="PQA88938.1"/>
    </source>
</evidence>
<dbReference type="Pfam" id="PF00883">
    <property type="entry name" value="Peptidase_M17"/>
    <property type="match status" value="1"/>
</dbReference>
<dbReference type="GO" id="GO:0030145">
    <property type="term" value="F:manganese ion binding"/>
    <property type="evidence" value="ECO:0007669"/>
    <property type="project" value="UniProtKB-UniRule"/>
</dbReference>
<dbReference type="NCBIfam" id="NF002074">
    <property type="entry name" value="PRK00913.1-4"/>
    <property type="match status" value="1"/>
</dbReference>
<keyword evidence="11" id="KW-1185">Reference proteome</keyword>
<sequence length="496" mass="51984">MQINFSAAALPKSGAIIMPVFEDGAKPKAYDDLDKATDGAVARAVKAADFKAKKGKMLDIVAPAGLGNSRILLVGAGPSKDFTALDAEALGGNAAGKLLAGRDKSAAIALSGLSIKKPAADELAARIALGARMKAYRFDKYRTKEKKEDKPVLNKVTIATSSTKAKDVYADYEKIGDGVFLTRDLVSEPANILYPESFAKRCQELADLGVKVTVLTEAQMKKLGMGSLLGVAQGSSRPPKLVAMEWMGGKKGDAPVAFVGKGVTFDTGGISLKPAGGMEDMKWDMGGAGAVTGAMAAIAGRKAKANVIGVVGLVENMPDGNAQRPGDVVKSMSGQTIEVLNTDAEGRLVLADALWWTQETYKPKTVIDLATLTGAIIVSLANEFGGMFTKDDKLAKALDAASETSGDKLWRMPLTKAHDEMIKSEIADMQNIGGKGGGSSTAAAFLGRFIKDDVSWAHLDIAGMAWSTKDKPTCPKGGTGFGVRLLDEYVRANCEG</sequence>
<feature type="binding site" evidence="8">
    <location>
        <position position="266"/>
    </location>
    <ligand>
        <name>Mn(2+)</name>
        <dbReference type="ChEBI" id="CHEBI:29035"/>
        <label>2</label>
    </ligand>
</feature>
<gene>
    <name evidence="8" type="primary">pepA</name>
    <name evidence="10" type="ORF">CW354_03025</name>
</gene>